<organism evidence="1 2">
    <name type="scientific">Acinetobacter lactucae</name>
    <dbReference type="NCBI Taxonomy" id="1785128"/>
    <lineage>
        <taxon>Bacteria</taxon>
        <taxon>Pseudomonadati</taxon>
        <taxon>Pseudomonadota</taxon>
        <taxon>Gammaproteobacteria</taxon>
        <taxon>Moraxellales</taxon>
        <taxon>Moraxellaceae</taxon>
        <taxon>Acinetobacter</taxon>
        <taxon>Acinetobacter calcoaceticus/baumannii complex</taxon>
    </lineage>
</organism>
<evidence type="ECO:0000313" key="1">
    <source>
        <dbReference type="EMBL" id="RSO56266.1"/>
    </source>
</evidence>
<protein>
    <submittedName>
        <fullName evidence="1">Uncharacterized protein</fullName>
    </submittedName>
</protein>
<proteinExistence type="predicted"/>
<dbReference type="RefSeq" id="WP_125699124.1">
    <property type="nucleotide sequence ID" value="NZ_JAHPPM010000001.1"/>
</dbReference>
<dbReference type="EMBL" id="RFES01000007">
    <property type="protein sequence ID" value="RSO56266.1"/>
    <property type="molecule type" value="Genomic_DNA"/>
</dbReference>
<name>A0A429JYW2_9GAMM</name>
<dbReference type="Proteomes" id="UP000276905">
    <property type="component" value="Unassembled WGS sequence"/>
</dbReference>
<evidence type="ECO:0000313" key="2">
    <source>
        <dbReference type="Proteomes" id="UP000276905"/>
    </source>
</evidence>
<sequence length="160" mass="19260">MSMDNLEYFLDKELLLPLKVPSNWYISKNYLYQVSCNWLNQLNDEDKFKMSEIYLYKNIFYAKLERIINNLTYSFVVDISVYPEIEDGLYTKFEYEIGLGLYEISKNNKLIFMRNFSFYNVVDVCEFLNIILIDVYHNLGESISEIDIFENVDNFFEKNK</sequence>
<gene>
    <name evidence="1" type="ORF">EA756_11225</name>
</gene>
<comment type="caution">
    <text evidence="1">The sequence shown here is derived from an EMBL/GenBank/DDBJ whole genome shotgun (WGS) entry which is preliminary data.</text>
</comment>
<accession>A0A429JYW2</accession>
<reference evidence="1 2" key="1">
    <citation type="submission" date="2018-10" db="EMBL/GenBank/DDBJ databases">
        <title>GWAS and RNA-Seq identify cryptic mechanisms of antimicrobial resistance in Acinetobacter baumannii.</title>
        <authorList>
            <person name="Sahl J.W."/>
        </authorList>
    </citation>
    <scope>NUCLEOTIDE SEQUENCE [LARGE SCALE GENOMIC DNA]</scope>
    <source>
        <strain evidence="1 2">TG41018</strain>
    </source>
</reference>
<dbReference type="AlphaFoldDB" id="A0A429JYW2"/>